<dbReference type="InterPro" id="IPR025836">
    <property type="entry name" value="Zn_knuckle_CX2CX4HX4C"/>
</dbReference>
<protein>
    <recommendedName>
        <fullName evidence="2">CCHC-type domain-containing protein</fullName>
    </recommendedName>
</protein>
<dbReference type="OrthoDB" id="1737333at2759"/>
<keyword evidence="1" id="KW-0863">Zinc-finger</keyword>
<evidence type="ECO:0000259" key="2">
    <source>
        <dbReference type="PROSITE" id="PS50158"/>
    </source>
</evidence>
<dbReference type="PANTHER" id="PTHR31286">
    <property type="entry name" value="GLYCINE-RICH CELL WALL STRUCTURAL PROTEIN 1.8-LIKE"/>
    <property type="match status" value="1"/>
</dbReference>
<keyword evidence="4" id="KW-1185">Reference proteome</keyword>
<dbReference type="InterPro" id="IPR025558">
    <property type="entry name" value="DUF4283"/>
</dbReference>
<dbReference type="PROSITE" id="PS50158">
    <property type="entry name" value="ZF_CCHC"/>
    <property type="match status" value="1"/>
</dbReference>
<evidence type="ECO:0000313" key="3">
    <source>
        <dbReference type="EMBL" id="GMI89850.1"/>
    </source>
</evidence>
<dbReference type="EMBL" id="BSYR01000023">
    <property type="protein sequence ID" value="GMI89850.1"/>
    <property type="molecule type" value="Genomic_DNA"/>
</dbReference>
<keyword evidence="1" id="KW-0862">Zinc</keyword>
<dbReference type="Proteomes" id="UP001165190">
    <property type="component" value="Unassembled WGS sequence"/>
</dbReference>
<reference evidence="3" key="1">
    <citation type="submission" date="2023-05" db="EMBL/GenBank/DDBJ databases">
        <title>Genome and transcriptome analyses reveal genes involved in the formation of fine ridges on petal epidermal cells in Hibiscus trionum.</title>
        <authorList>
            <person name="Koshimizu S."/>
            <person name="Masuda S."/>
            <person name="Ishii T."/>
            <person name="Shirasu K."/>
            <person name="Hoshino A."/>
            <person name="Arita M."/>
        </authorList>
    </citation>
    <scope>NUCLEOTIDE SEQUENCE</scope>
    <source>
        <strain evidence="3">Hamamatsu line</strain>
    </source>
</reference>
<dbReference type="AlphaFoldDB" id="A0A9W7I4J0"/>
<dbReference type="Pfam" id="PF14111">
    <property type="entry name" value="DUF4283"/>
    <property type="match status" value="1"/>
</dbReference>
<organism evidence="3 4">
    <name type="scientific">Hibiscus trionum</name>
    <name type="common">Flower of an hour</name>
    <dbReference type="NCBI Taxonomy" id="183268"/>
    <lineage>
        <taxon>Eukaryota</taxon>
        <taxon>Viridiplantae</taxon>
        <taxon>Streptophyta</taxon>
        <taxon>Embryophyta</taxon>
        <taxon>Tracheophyta</taxon>
        <taxon>Spermatophyta</taxon>
        <taxon>Magnoliopsida</taxon>
        <taxon>eudicotyledons</taxon>
        <taxon>Gunneridae</taxon>
        <taxon>Pentapetalae</taxon>
        <taxon>rosids</taxon>
        <taxon>malvids</taxon>
        <taxon>Malvales</taxon>
        <taxon>Malvaceae</taxon>
        <taxon>Malvoideae</taxon>
        <taxon>Hibiscus</taxon>
    </lineage>
</organism>
<dbReference type="PANTHER" id="PTHR31286:SF167">
    <property type="entry name" value="OS09G0268800 PROTEIN"/>
    <property type="match status" value="1"/>
</dbReference>
<name>A0A9W7I4J0_HIBTR</name>
<evidence type="ECO:0000313" key="4">
    <source>
        <dbReference type="Proteomes" id="UP001165190"/>
    </source>
</evidence>
<proteinExistence type="predicted"/>
<sequence length="254" mass="29856">MSQQSSEPNNRFNDSLELLDLNEDGEVNFTIKNHALVGKVLSEVAAKHLTINAILRKAWKFPDLECHDLGKNIFLFVFQSLEERLRVLGNRPWAVQDRLLVLKEWLPEVAFEELDFTTEDFRIQVHNLTITLITPKNIKKIGSLFSRCYGSNFNKKDKVKWDGHLNIRVAIRVEDPLKIGFILNRKSYKPLEVCFKYEQIPKFCYKCGRIGHGEKECWHDMSFFKLSGRFRPWLRATHTWKERRTLNPLNTGEH</sequence>
<accession>A0A9W7I4J0</accession>
<dbReference type="GO" id="GO:0008270">
    <property type="term" value="F:zinc ion binding"/>
    <property type="evidence" value="ECO:0007669"/>
    <property type="project" value="UniProtKB-KW"/>
</dbReference>
<evidence type="ECO:0000256" key="1">
    <source>
        <dbReference type="PROSITE-ProRule" id="PRU00047"/>
    </source>
</evidence>
<dbReference type="Pfam" id="PF14392">
    <property type="entry name" value="zf-CCHC_4"/>
    <property type="match status" value="1"/>
</dbReference>
<dbReference type="GO" id="GO:0003676">
    <property type="term" value="F:nucleic acid binding"/>
    <property type="evidence" value="ECO:0007669"/>
    <property type="project" value="InterPro"/>
</dbReference>
<feature type="domain" description="CCHC-type" evidence="2">
    <location>
        <begin position="204"/>
        <end position="217"/>
    </location>
</feature>
<dbReference type="InterPro" id="IPR001878">
    <property type="entry name" value="Znf_CCHC"/>
</dbReference>
<gene>
    <name evidence="3" type="ORF">HRI_002654300</name>
</gene>
<comment type="caution">
    <text evidence="3">The sequence shown here is derived from an EMBL/GenBank/DDBJ whole genome shotgun (WGS) entry which is preliminary data.</text>
</comment>
<keyword evidence="1" id="KW-0479">Metal-binding</keyword>
<dbReference type="InterPro" id="IPR040256">
    <property type="entry name" value="At4g02000-like"/>
</dbReference>